<dbReference type="InterPro" id="IPR050568">
    <property type="entry name" value="Transcr_DNA_Rep_Reg"/>
</dbReference>
<sequence length="126" mass="13936">MKSSADVGSITSEAIQLVSKSTELFIAELASKAHKKRLEKDKIKTLDYKSLAEYVQNESKLEFLQQMVPKKVTVKEYRALLKKSEEEEVQEISDDDDDESSVCSSDSGNADDAISISSASVVEVKN</sequence>
<organism evidence="5 6">
    <name type="scientific">Phlebotomus papatasi</name>
    <name type="common">Sandfly</name>
    <dbReference type="NCBI Taxonomy" id="29031"/>
    <lineage>
        <taxon>Eukaryota</taxon>
        <taxon>Metazoa</taxon>
        <taxon>Ecdysozoa</taxon>
        <taxon>Arthropoda</taxon>
        <taxon>Hexapoda</taxon>
        <taxon>Insecta</taxon>
        <taxon>Pterygota</taxon>
        <taxon>Neoptera</taxon>
        <taxon>Endopterygota</taxon>
        <taxon>Diptera</taxon>
        <taxon>Nematocera</taxon>
        <taxon>Psychodoidea</taxon>
        <taxon>Psychodidae</taxon>
        <taxon>Phlebotomus</taxon>
        <taxon>Phlebotomus</taxon>
    </lineage>
</organism>
<evidence type="ECO:0000256" key="1">
    <source>
        <dbReference type="ARBA" id="ARBA00004123"/>
    </source>
</evidence>
<feature type="compositionally biased region" description="Low complexity" evidence="3">
    <location>
        <begin position="101"/>
        <end position="120"/>
    </location>
</feature>
<dbReference type="AlphaFoldDB" id="A0A1B0GMH0"/>
<dbReference type="EnsemblMetazoa" id="PPAI002352-RA">
    <property type="protein sequence ID" value="PPAI002352-PA"/>
    <property type="gene ID" value="PPAI002352"/>
</dbReference>
<dbReference type="PANTHER" id="PTHR10252:SF54">
    <property type="entry name" value="CHROMATIN ACCESSIBILITY COMPLEX PROTEIN 1"/>
    <property type="match status" value="1"/>
</dbReference>
<dbReference type="Pfam" id="PF00808">
    <property type="entry name" value="CBFD_NFYB_HMF"/>
    <property type="match status" value="1"/>
</dbReference>
<evidence type="ECO:0000313" key="5">
    <source>
        <dbReference type="EnsemblMetazoa" id="PPAI002352-PA"/>
    </source>
</evidence>
<evidence type="ECO:0000313" key="6">
    <source>
        <dbReference type="Proteomes" id="UP000092462"/>
    </source>
</evidence>
<comment type="subcellular location">
    <subcellularLocation>
        <location evidence="1">Nucleus</location>
    </subcellularLocation>
</comment>
<dbReference type="GO" id="GO:0006338">
    <property type="term" value="P:chromatin remodeling"/>
    <property type="evidence" value="ECO:0007669"/>
    <property type="project" value="TreeGrafter"/>
</dbReference>
<dbReference type="GO" id="GO:0006261">
    <property type="term" value="P:DNA-templated DNA replication"/>
    <property type="evidence" value="ECO:0007669"/>
    <property type="project" value="TreeGrafter"/>
</dbReference>
<keyword evidence="2" id="KW-0539">Nucleus</keyword>
<keyword evidence="6" id="KW-1185">Reference proteome</keyword>
<dbReference type="VEuPathDB" id="VectorBase:PPAPM1_005196"/>
<feature type="region of interest" description="Disordered" evidence="3">
    <location>
        <begin position="85"/>
        <end position="126"/>
    </location>
</feature>
<evidence type="ECO:0000259" key="4">
    <source>
        <dbReference type="Pfam" id="PF00808"/>
    </source>
</evidence>
<proteinExistence type="predicted"/>
<dbReference type="InterPro" id="IPR003958">
    <property type="entry name" value="CBFA_NFYB_domain"/>
</dbReference>
<evidence type="ECO:0000256" key="3">
    <source>
        <dbReference type="SAM" id="MobiDB-lite"/>
    </source>
</evidence>
<reference evidence="5" key="1">
    <citation type="submission" date="2022-08" db="UniProtKB">
        <authorList>
            <consortium name="EnsemblMetazoa"/>
        </authorList>
    </citation>
    <scope>IDENTIFICATION</scope>
    <source>
        <strain evidence="5">Israel</strain>
    </source>
</reference>
<dbReference type="VEuPathDB" id="VectorBase:PPAI002352"/>
<protein>
    <recommendedName>
        <fullName evidence="4">Transcription factor CBF/NF-Y/archaeal histone domain-containing protein</fullName>
    </recommendedName>
</protein>
<dbReference type="InterPro" id="IPR009072">
    <property type="entry name" value="Histone-fold"/>
</dbReference>
<dbReference type="Proteomes" id="UP000092462">
    <property type="component" value="Unassembled WGS sequence"/>
</dbReference>
<accession>A0A1B0GMH0</accession>
<dbReference type="GO" id="GO:0008623">
    <property type="term" value="C:CHRAC"/>
    <property type="evidence" value="ECO:0007669"/>
    <property type="project" value="TreeGrafter"/>
</dbReference>
<dbReference type="Gene3D" id="1.10.20.10">
    <property type="entry name" value="Histone, subunit A"/>
    <property type="match status" value="1"/>
</dbReference>
<name>A0A1B0GMH0_PHLPP</name>
<feature type="domain" description="Transcription factor CBF/NF-Y/archaeal histone" evidence="4">
    <location>
        <begin position="1"/>
        <end position="49"/>
    </location>
</feature>
<dbReference type="PANTHER" id="PTHR10252">
    <property type="entry name" value="HISTONE-LIKE TRANSCRIPTION FACTOR CCAAT-RELATED"/>
    <property type="match status" value="1"/>
</dbReference>
<dbReference type="EMBL" id="AJVK01024542">
    <property type="status" value="NOT_ANNOTATED_CDS"/>
    <property type="molecule type" value="Genomic_DNA"/>
</dbReference>
<dbReference type="SUPFAM" id="SSF47113">
    <property type="entry name" value="Histone-fold"/>
    <property type="match status" value="1"/>
</dbReference>
<dbReference type="GO" id="GO:0046982">
    <property type="term" value="F:protein heterodimerization activity"/>
    <property type="evidence" value="ECO:0007669"/>
    <property type="project" value="InterPro"/>
</dbReference>
<evidence type="ECO:0000256" key="2">
    <source>
        <dbReference type="ARBA" id="ARBA00023242"/>
    </source>
</evidence>
<feature type="compositionally biased region" description="Acidic residues" evidence="3">
    <location>
        <begin position="86"/>
        <end position="100"/>
    </location>
</feature>